<dbReference type="AlphaFoldDB" id="A0A1G2RJT7"/>
<organism evidence="1 2">
    <name type="scientific">Candidatus Wildermuthbacteria bacterium RIFCSPLOWO2_01_FULL_48_16</name>
    <dbReference type="NCBI Taxonomy" id="1802461"/>
    <lineage>
        <taxon>Bacteria</taxon>
        <taxon>Candidatus Wildermuthiibacteriota</taxon>
    </lineage>
</organism>
<sequence length="194" mass="22470">MNRKTANEIALRFTWRKPVARFLDFWWKMRSKRLAKLLLPHIPKGSYVLDIGSGSGILAKEISSYARVQLLDVIDWNVTDLPLVLFDGKHIPHGDKQFDVALLVDVLHHSENEEELLREANRVAKKVVVLEEAHDSAYMKLWANINDNLQWLLYGMPLGLHHRSKEKWSSFLGGFCSKVQCHSEYFSHAVYVME</sequence>
<dbReference type="Gene3D" id="3.40.50.150">
    <property type="entry name" value="Vaccinia Virus protein VP39"/>
    <property type="match status" value="1"/>
</dbReference>
<dbReference type="Proteomes" id="UP000176917">
    <property type="component" value="Unassembled WGS sequence"/>
</dbReference>
<evidence type="ECO:0000313" key="2">
    <source>
        <dbReference type="Proteomes" id="UP000176917"/>
    </source>
</evidence>
<dbReference type="CDD" id="cd02440">
    <property type="entry name" value="AdoMet_MTases"/>
    <property type="match status" value="1"/>
</dbReference>
<dbReference type="InterPro" id="IPR029063">
    <property type="entry name" value="SAM-dependent_MTases_sf"/>
</dbReference>
<dbReference type="Pfam" id="PF13489">
    <property type="entry name" value="Methyltransf_23"/>
    <property type="match status" value="1"/>
</dbReference>
<dbReference type="SUPFAM" id="SSF53335">
    <property type="entry name" value="S-adenosyl-L-methionine-dependent methyltransferases"/>
    <property type="match status" value="1"/>
</dbReference>
<comment type="caution">
    <text evidence="1">The sequence shown here is derived from an EMBL/GenBank/DDBJ whole genome shotgun (WGS) entry which is preliminary data.</text>
</comment>
<reference evidence="1 2" key="1">
    <citation type="journal article" date="2016" name="Nat. Commun.">
        <title>Thousands of microbial genomes shed light on interconnected biogeochemical processes in an aquifer system.</title>
        <authorList>
            <person name="Anantharaman K."/>
            <person name="Brown C.T."/>
            <person name="Hug L.A."/>
            <person name="Sharon I."/>
            <person name="Castelle C.J."/>
            <person name="Probst A.J."/>
            <person name="Thomas B.C."/>
            <person name="Singh A."/>
            <person name="Wilkins M.J."/>
            <person name="Karaoz U."/>
            <person name="Brodie E.L."/>
            <person name="Williams K.H."/>
            <person name="Hubbard S.S."/>
            <person name="Banfield J.F."/>
        </authorList>
    </citation>
    <scope>NUCLEOTIDE SEQUENCE [LARGE SCALE GENOMIC DNA]</scope>
</reference>
<protein>
    <recommendedName>
        <fullName evidence="3">Methyltransferase type 11 domain-containing protein</fullName>
    </recommendedName>
</protein>
<gene>
    <name evidence="1" type="ORF">A3B24_01685</name>
</gene>
<proteinExistence type="predicted"/>
<evidence type="ECO:0008006" key="3">
    <source>
        <dbReference type="Google" id="ProtNLM"/>
    </source>
</evidence>
<accession>A0A1G2RJT7</accession>
<dbReference type="STRING" id="1802461.A3B24_01685"/>
<evidence type="ECO:0000313" key="1">
    <source>
        <dbReference type="EMBL" id="OHA73104.1"/>
    </source>
</evidence>
<dbReference type="EMBL" id="MHUG01000016">
    <property type="protein sequence ID" value="OHA73104.1"/>
    <property type="molecule type" value="Genomic_DNA"/>
</dbReference>
<name>A0A1G2RJT7_9BACT</name>